<dbReference type="InterPro" id="IPR036116">
    <property type="entry name" value="FN3_sf"/>
</dbReference>
<evidence type="ECO:0000313" key="4">
    <source>
        <dbReference type="Proteomes" id="UP000287033"/>
    </source>
</evidence>
<proteinExistence type="predicted"/>
<evidence type="ECO:0000259" key="2">
    <source>
        <dbReference type="PROSITE" id="PS50853"/>
    </source>
</evidence>
<protein>
    <recommendedName>
        <fullName evidence="2">Fibronectin type-III domain-containing protein</fullName>
    </recommendedName>
</protein>
<feature type="non-terminal residue" evidence="3">
    <location>
        <position position="136"/>
    </location>
</feature>
<sequence length="136" mass="14469">MGVELRLKIRAAMLFSKGRAGLLRAEGSHLEPLFPARCLTFSPLPPPPTPGVPTATATPRRPPAPSERARPLLPPSNLAANRTAGGIVLRWAPPPAPSLLPLAYVLEYRGGPGAWEVLHSAIPAQQDRLLLTGLVK</sequence>
<gene>
    <name evidence="3" type="ORF">chiPu_0026763</name>
</gene>
<dbReference type="OrthoDB" id="6234674at2759"/>
<evidence type="ECO:0000313" key="3">
    <source>
        <dbReference type="EMBL" id="GCC42618.1"/>
    </source>
</evidence>
<dbReference type="STRING" id="137246.A0A401TJ11"/>
<dbReference type="EMBL" id="BEZZ01086845">
    <property type="protein sequence ID" value="GCC42618.1"/>
    <property type="molecule type" value="Genomic_DNA"/>
</dbReference>
<reference evidence="3 4" key="1">
    <citation type="journal article" date="2018" name="Nat. Ecol. Evol.">
        <title>Shark genomes provide insights into elasmobranch evolution and the origin of vertebrates.</title>
        <authorList>
            <person name="Hara Y"/>
            <person name="Yamaguchi K"/>
            <person name="Onimaru K"/>
            <person name="Kadota M"/>
            <person name="Koyanagi M"/>
            <person name="Keeley SD"/>
            <person name="Tatsumi K"/>
            <person name="Tanaka K"/>
            <person name="Motone F"/>
            <person name="Kageyama Y"/>
            <person name="Nozu R"/>
            <person name="Adachi N"/>
            <person name="Nishimura O"/>
            <person name="Nakagawa R"/>
            <person name="Tanegashima C"/>
            <person name="Kiyatake I"/>
            <person name="Matsumoto R"/>
            <person name="Murakumo K"/>
            <person name="Nishida K"/>
            <person name="Terakita A"/>
            <person name="Kuratani S"/>
            <person name="Sato K"/>
            <person name="Hyodo S Kuraku.S."/>
        </authorList>
    </citation>
    <scope>NUCLEOTIDE SEQUENCE [LARGE SCALE GENOMIC DNA]</scope>
</reference>
<accession>A0A401TJ11</accession>
<dbReference type="InterPro" id="IPR013783">
    <property type="entry name" value="Ig-like_fold"/>
</dbReference>
<comment type="caution">
    <text evidence="3">The sequence shown here is derived from an EMBL/GenBank/DDBJ whole genome shotgun (WGS) entry which is preliminary data.</text>
</comment>
<dbReference type="InterPro" id="IPR003961">
    <property type="entry name" value="FN3_dom"/>
</dbReference>
<name>A0A401TJ11_CHIPU</name>
<dbReference type="AlphaFoldDB" id="A0A401TJ11"/>
<keyword evidence="4" id="KW-1185">Reference proteome</keyword>
<feature type="region of interest" description="Disordered" evidence="1">
    <location>
        <begin position="42"/>
        <end position="77"/>
    </location>
</feature>
<evidence type="ECO:0000256" key="1">
    <source>
        <dbReference type="SAM" id="MobiDB-lite"/>
    </source>
</evidence>
<dbReference type="SUPFAM" id="SSF49265">
    <property type="entry name" value="Fibronectin type III"/>
    <property type="match status" value="1"/>
</dbReference>
<dbReference type="PROSITE" id="PS50853">
    <property type="entry name" value="FN3"/>
    <property type="match status" value="1"/>
</dbReference>
<feature type="domain" description="Fibronectin type-III" evidence="2">
    <location>
        <begin position="74"/>
        <end position="136"/>
    </location>
</feature>
<dbReference type="Gene3D" id="2.60.40.10">
    <property type="entry name" value="Immunoglobulins"/>
    <property type="match status" value="1"/>
</dbReference>
<organism evidence="3 4">
    <name type="scientific">Chiloscyllium punctatum</name>
    <name type="common">Brownbanded bambooshark</name>
    <name type="synonym">Hemiscyllium punctatum</name>
    <dbReference type="NCBI Taxonomy" id="137246"/>
    <lineage>
        <taxon>Eukaryota</taxon>
        <taxon>Metazoa</taxon>
        <taxon>Chordata</taxon>
        <taxon>Craniata</taxon>
        <taxon>Vertebrata</taxon>
        <taxon>Chondrichthyes</taxon>
        <taxon>Elasmobranchii</taxon>
        <taxon>Galeomorphii</taxon>
        <taxon>Galeoidea</taxon>
        <taxon>Orectolobiformes</taxon>
        <taxon>Hemiscylliidae</taxon>
        <taxon>Chiloscyllium</taxon>
    </lineage>
</organism>
<dbReference type="Proteomes" id="UP000287033">
    <property type="component" value="Unassembled WGS sequence"/>
</dbReference>